<dbReference type="FunFam" id="3.40.50.300:FF:000269">
    <property type="entry name" value="ATP-dependent RNA helicase SUPV3L1, mitochondrial"/>
    <property type="match status" value="1"/>
</dbReference>
<comment type="subcellular location">
    <subcellularLocation>
        <location evidence="1">Mitochondrion</location>
    </subcellularLocation>
</comment>
<sequence>MFTLLRPACRAPFSPLQRLGVRLRSDTHKPKPRPKNTYHQSHFPASSDYRPEPSYGKRPHFPASARPWSHGKDRRARPQRNGEISDTHGLEGVKDGNASQSTVLAYFTANVDTWCRHLSVQKRLVDFGGEKGDVKSLLQAFSKAAARGVFSSDDAFDQYGLAHIRGTDSLDVDIAFSRVFFAWLETCDVVPNVSPTTMETLKRIHRVASNMHPAEGYTLARRMRRKFIMHVGPTNSGKTHHALRALASAKLGVYAGPLRLLAFEIWERMNLGQIVPLGATAEQIAEAAAFGPSVDNPFARRCNMITGEEHKITSDLAGISSSTVEMLYVNARYDVAVIDEIQMIADRERGSAWTHAVLGLCAKEIYLCGEETAIPVIRKLVEMTGDELEVKHYQRLTPLIAEDHSLDKQLSKVTKGDCIVCFSRSSIFAIKRRVEKETNLKCVVIYGKLPPEIRAQQAALFNDPDSGYDVLIGSDAIGMGLNLKIRRVIFETVHKFEGLNGMRQLSDSQMKQIAGRAGRFGMHNIDEVPRGLVTTLKEEDLPILRRTLPVVIPPLTHVRVDPQTGQYMELMEHMPPDVSIEVMITALVHAGSLPVFMRPSLKADIKLSSELLSGSALSHKEVLTFAQGPFPWRDLNALAAMSRLLMLYRRKHSVEIEELMLHLGFMERLEEVEELMRQDAIPGAPKVQFNAQTQLGTLELCHKFLVLYMWLTYRNEVAFPSAAAATEIKTRVETVLHWALERSTAKHDVKLLPITRPAIGFKPRRNKRGEDPVDHAHHFAATESKAAHA</sequence>
<evidence type="ECO:0000256" key="9">
    <source>
        <dbReference type="ARBA" id="ARBA00047984"/>
    </source>
</evidence>
<dbReference type="GO" id="GO:0003724">
    <property type="term" value="F:RNA helicase activity"/>
    <property type="evidence" value="ECO:0007669"/>
    <property type="project" value="UniProtKB-EC"/>
</dbReference>
<evidence type="ECO:0000256" key="10">
    <source>
        <dbReference type="SAM" id="MobiDB-lite"/>
    </source>
</evidence>
<dbReference type="FunFam" id="3.40.50.300:FF:000957">
    <property type="entry name" value="ATP-dependent RNA helicase SUV3L, mitochondrial"/>
    <property type="match status" value="1"/>
</dbReference>
<evidence type="ECO:0000256" key="2">
    <source>
        <dbReference type="ARBA" id="ARBA00012552"/>
    </source>
</evidence>
<dbReference type="GO" id="GO:0016787">
    <property type="term" value="F:hydrolase activity"/>
    <property type="evidence" value="ECO:0007669"/>
    <property type="project" value="UniProtKB-KW"/>
</dbReference>
<keyword evidence="7" id="KW-0809">Transit peptide</keyword>
<dbReference type="Pfam" id="PF12513">
    <property type="entry name" value="SUV3_C"/>
    <property type="match status" value="1"/>
</dbReference>
<dbReference type="Proteomes" id="UP001295794">
    <property type="component" value="Unassembled WGS sequence"/>
</dbReference>
<dbReference type="InterPro" id="IPR022192">
    <property type="entry name" value="SUV3_C"/>
</dbReference>
<dbReference type="EC" id="3.6.4.13" evidence="2"/>
<keyword evidence="8" id="KW-0496">Mitochondrion</keyword>
<evidence type="ECO:0000259" key="11">
    <source>
        <dbReference type="PROSITE" id="PS51194"/>
    </source>
</evidence>
<evidence type="ECO:0000256" key="4">
    <source>
        <dbReference type="ARBA" id="ARBA00022801"/>
    </source>
</evidence>
<protein>
    <recommendedName>
        <fullName evidence="2">RNA helicase</fullName>
        <ecNumber evidence="2">3.6.4.13</ecNumber>
    </recommendedName>
</protein>
<dbReference type="EMBL" id="CAVNYO010000045">
    <property type="protein sequence ID" value="CAK5263965.1"/>
    <property type="molecule type" value="Genomic_DNA"/>
</dbReference>
<dbReference type="AlphaFoldDB" id="A0AAD2JVH7"/>
<reference evidence="12" key="1">
    <citation type="submission" date="2023-11" db="EMBL/GenBank/DDBJ databases">
        <authorList>
            <person name="De Vega J J."/>
            <person name="De Vega J J."/>
        </authorList>
    </citation>
    <scope>NUCLEOTIDE SEQUENCE</scope>
</reference>
<feature type="compositionally biased region" description="Basic and acidic residues" evidence="10">
    <location>
        <begin position="83"/>
        <end position="94"/>
    </location>
</feature>
<dbReference type="Gene3D" id="1.20.272.40">
    <property type="match status" value="1"/>
</dbReference>
<keyword evidence="5" id="KW-0347">Helicase</keyword>
<accession>A0AAD2JVH7</accession>
<evidence type="ECO:0000256" key="7">
    <source>
        <dbReference type="ARBA" id="ARBA00022946"/>
    </source>
</evidence>
<evidence type="ECO:0000256" key="3">
    <source>
        <dbReference type="ARBA" id="ARBA00022741"/>
    </source>
</evidence>
<name>A0AAD2JVH7_9AGAR</name>
<dbReference type="CDD" id="cd17913">
    <property type="entry name" value="DEXQc_Suv3"/>
    <property type="match status" value="1"/>
</dbReference>
<feature type="domain" description="Helicase C-terminal" evidence="11">
    <location>
        <begin position="405"/>
        <end position="566"/>
    </location>
</feature>
<evidence type="ECO:0000256" key="8">
    <source>
        <dbReference type="ARBA" id="ARBA00023128"/>
    </source>
</evidence>
<dbReference type="SMART" id="SM00490">
    <property type="entry name" value="HELICc"/>
    <property type="match status" value="1"/>
</dbReference>
<dbReference type="InterPro" id="IPR001650">
    <property type="entry name" value="Helicase_C-like"/>
</dbReference>
<dbReference type="InterPro" id="IPR055206">
    <property type="entry name" value="DEXQc_SUV3"/>
</dbReference>
<evidence type="ECO:0000313" key="12">
    <source>
        <dbReference type="EMBL" id="CAK5263965.1"/>
    </source>
</evidence>
<keyword evidence="13" id="KW-1185">Reference proteome</keyword>
<dbReference type="GO" id="GO:0005524">
    <property type="term" value="F:ATP binding"/>
    <property type="evidence" value="ECO:0007669"/>
    <property type="project" value="UniProtKB-KW"/>
</dbReference>
<keyword evidence="6" id="KW-0067">ATP-binding</keyword>
<evidence type="ECO:0000256" key="1">
    <source>
        <dbReference type="ARBA" id="ARBA00004173"/>
    </source>
</evidence>
<gene>
    <name evidence="12" type="ORF">MYCIT1_LOCUS3742</name>
</gene>
<dbReference type="GO" id="GO:0000965">
    <property type="term" value="P:mitochondrial RNA 3'-end processing"/>
    <property type="evidence" value="ECO:0007669"/>
    <property type="project" value="TreeGrafter"/>
</dbReference>
<dbReference type="Gene3D" id="1.20.58.1080">
    <property type="match status" value="1"/>
</dbReference>
<dbReference type="GO" id="GO:0045025">
    <property type="term" value="C:mitochondrial degradosome"/>
    <property type="evidence" value="ECO:0007669"/>
    <property type="project" value="TreeGrafter"/>
</dbReference>
<comment type="catalytic activity">
    <reaction evidence="9">
        <text>ATP + H2O = ADP + phosphate + H(+)</text>
        <dbReference type="Rhea" id="RHEA:13065"/>
        <dbReference type="ChEBI" id="CHEBI:15377"/>
        <dbReference type="ChEBI" id="CHEBI:15378"/>
        <dbReference type="ChEBI" id="CHEBI:30616"/>
        <dbReference type="ChEBI" id="CHEBI:43474"/>
        <dbReference type="ChEBI" id="CHEBI:456216"/>
        <dbReference type="EC" id="3.6.4.13"/>
    </reaction>
</comment>
<dbReference type="SUPFAM" id="SSF52540">
    <property type="entry name" value="P-loop containing nucleoside triphosphate hydrolases"/>
    <property type="match status" value="1"/>
</dbReference>
<dbReference type="PANTHER" id="PTHR12131">
    <property type="entry name" value="ATP-DEPENDENT RNA AND DNA HELICASE"/>
    <property type="match status" value="1"/>
</dbReference>
<dbReference type="Pfam" id="PF22527">
    <property type="entry name" value="DEXQc_Suv3"/>
    <property type="match status" value="1"/>
</dbReference>
<comment type="caution">
    <text evidence="12">The sequence shown here is derived from an EMBL/GenBank/DDBJ whole genome shotgun (WGS) entry which is preliminary data.</text>
</comment>
<dbReference type="InterPro" id="IPR044774">
    <property type="entry name" value="Suv3_DEXQc"/>
</dbReference>
<dbReference type="Pfam" id="PF00271">
    <property type="entry name" value="Helicase_C"/>
    <property type="match status" value="1"/>
</dbReference>
<evidence type="ECO:0000313" key="13">
    <source>
        <dbReference type="Proteomes" id="UP001295794"/>
    </source>
</evidence>
<dbReference type="InterPro" id="IPR050699">
    <property type="entry name" value="RNA-DNA_Helicase"/>
</dbReference>
<evidence type="ECO:0000256" key="5">
    <source>
        <dbReference type="ARBA" id="ARBA00022806"/>
    </source>
</evidence>
<keyword evidence="3" id="KW-0547">Nucleotide-binding</keyword>
<dbReference type="Gene3D" id="3.40.50.300">
    <property type="entry name" value="P-loop containing nucleotide triphosphate hydrolases"/>
    <property type="match status" value="2"/>
</dbReference>
<dbReference type="PROSITE" id="PS51194">
    <property type="entry name" value="HELICASE_CTER"/>
    <property type="match status" value="1"/>
</dbReference>
<dbReference type="PANTHER" id="PTHR12131:SF1">
    <property type="entry name" value="ATP-DEPENDENT RNA HELICASE SUPV3L1, MITOCHONDRIAL-RELATED"/>
    <property type="match status" value="1"/>
</dbReference>
<proteinExistence type="predicted"/>
<evidence type="ECO:0000256" key="6">
    <source>
        <dbReference type="ARBA" id="ARBA00022840"/>
    </source>
</evidence>
<dbReference type="CDD" id="cd18805">
    <property type="entry name" value="SF2_C_suv3"/>
    <property type="match status" value="1"/>
</dbReference>
<organism evidence="12 13">
    <name type="scientific">Mycena citricolor</name>
    <dbReference type="NCBI Taxonomy" id="2018698"/>
    <lineage>
        <taxon>Eukaryota</taxon>
        <taxon>Fungi</taxon>
        <taxon>Dikarya</taxon>
        <taxon>Basidiomycota</taxon>
        <taxon>Agaricomycotina</taxon>
        <taxon>Agaricomycetes</taxon>
        <taxon>Agaricomycetidae</taxon>
        <taxon>Agaricales</taxon>
        <taxon>Marasmiineae</taxon>
        <taxon>Mycenaceae</taxon>
        <taxon>Mycena</taxon>
    </lineage>
</organism>
<dbReference type="InterPro" id="IPR027417">
    <property type="entry name" value="P-loop_NTPase"/>
</dbReference>
<feature type="region of interest" description="Disordered" evidence="10">
    <location>
        <begin position="20"/>
        <end position="95"/>
    </location>
</feature>
<keyword evidence="4" id="KW-0378">Hydrolase</keyword>